<dbReference type="PANTHER" id="PTHR10782">
    <property type="entry name" value="ZINC FINGER MIZ DOMAIN-CONTAINING PROTEIN"/>
    <property type="match status" value="1"/>
</dbReference>
<feature type="domain" description="SAP" evidence="13">
    <location>
        <begin position="28"/>
        <end position="62"/>
    </location>
</feature>
<dbReference type="GO" id="GO:0061665">
    <property type="term" value="F:SUMO ligase activity"/>
    <property type="evidence" value="ECO:0007669"/>
    <property type="project" value="TreeGrafter"/>
</dbReference>
<dbReference type="EMBL" id="DS480552">
    <property type="protein sequence ID" value="EDO14512.1"/>
    <property type="molecule type" value="Genomic_DNA"/>
</dbReference>
<evidence type="ECO:0000313" key="17">
    <source>
        <dbReference type="Proteomes" id="UP000000267"/>
    </source>
</evidence>
<evidence type="ECO:0000256" key="3">
    <source>
        <dbReference type="ARBA" id="ARBA00005383"/>
    </source>
</evidence>
<evidence type="ECO:0000256" key="4">
    <source>
        <dbReference type="ARBA" id="ARBA00022679"/>
    </source>
</evidence>
<evidence type="ECO:0000256" key="5">
    <source>
        <dbReference type="ARBA" id="ARBA00022723"/>
    </source>
</evidence>
<dbReference type="PROSITE" id="PS51466">
    <property type="entry name" value="PINIT"/>
    <property type="match status" value="1"/>
</dbReference>
<dbReference type="GeneID" id="5542509"/>
<feature type="domain" description="PINIT" evidence="15">
    <location>
        <begin position="139"/>
        <end position="293"/>
    </location>
</feature>
<dbReference type="GO" id="GO:1990683">
    <property type="term" value="P:DNA double-strand break attachment to nuclear envelope"/>
    <property type="evidence" value="ECO:0007669"/>
    <property type="project" value="EnsemblFungi"/>
</dbReference>
<dbReference type="InterPro" id="IPR038654">
    <property type="entry name" value="PINIT_sf"/>
</dbReference>
<dbReference type="OrthoDB" id="28127at2759"/>
<dbReference type="Gene3D" id="2.60.120.780">
    <property type="entry name" value="PINIT domain"/>
    <property type="match status" value="1"/>
</dbReference>
<dbReference type="eggNOG" id="KOG2169">
    <property type="taxonomic scope" value="Eukaryota"/>
</dbReference>
<dbReference type="GO" id="GO:0005634">
    <property type="term" value="C:nucleus"/>
    <property type="evidence" value="ECO:0007669"/>
    <property type="project" value="UniProtKB-SubCell"/>
</dbReference>
<dbReference type="InterPro" id="IPR036361">
    <property type="entry name" value="SAP_dom_sf"/>
</dbReference>
<feature type="region of interest" description="Disordered" evidence="12">
    <location>
        <begin position="448"/>
        <end position="531"/>
    </location>
</feature>
<dbReference type="Pfam" id="PF02037">
    <property type="entry name" value="SAP"/>
    <property type="match status" value="1"/>
</dbReference>
<dbReference type="Pfam" id="PF14324">
    <property type="entry name" value="PINIT"/>
    <property type="match status" value="1"/>
</dbReference>
<dbReference type="Pfam" id="PF02891">
    <property type="entry name" value="zf-MIZ"/>
    <property type="match status" value="1"/>
</dbReference>
<evidence type="ECO:0000256" key="2">
    <source>
        <dbReference type="ARBA" id="ARBA00004718"/>
    </source>
</evidence>
<evidence type="ECO:0000256" key="6">
    <source>
        <dbReference type="ARBA" id="ARBA00022771"/>
    </source>
</evidence>
<dbReference type="InterPro" id="IPR004181">
    <property type="entry name" value="Znf_MIZ"/>
</dbReference>
<dbReference type="InterPro" id="IPR023321">
    <property type="entry name" value="PINIT"/>
</dbReference>
<accession>A7TT99</accession>
<feature type="region of interest" description="Disordered" evidence="12">
    <location>
        <begin position="643"/>
        <end position="670"/>
    </location>
</feature>
<feature type="compositionally biased region" description="Polar residues" evidence="12">
    <location>
        <begin position="643"/>
        <end position="658"/>
    </location>
</feature>
<dbReference type="KEGG" id="vpo:Kpol_286p5"/>
<evidence type="ECO:0000256" key="11">
    <source>
        <dbReference type="PROSITE-ProRule" id="PRU00452"/>
    </source>
</evidence>
<dbReference type="GO" id="GO:0003690">
    <property type="term" value="F:double-stranded DNA binding"/>
    <property type="evidence" value="ECO:0007669"/>
    <property type="project" value="EnsemblFungi"/>
</dbReference>
<dbReference type="PANTHER" id="PTHR10782:SF4">
    <property type="entry name" value="TONALLI, ISOFORM E"/>
    <property type="match status" value="1"/>
</dbReference>
<evidence type="ECO:0000256" key="12">
    <source>
        <dbReference type="SAM" id="MobiDB-lite"/>
    </source>
</evidence>
<dbReference type="Gene3D" id="1.10.720.30">
    <property type="entry name" value="SAP domain"/>
    <property type="match status" value="1"/>
</dbReference>
<dbReference type="PhylomeDB" id="A7TT99"/>
<dbReference type="InterPro" id="IPR003034">
    <property type="entry name" value="SAP_dom"/>
</dbReference>
<evidence type="ECO:0000313" key="16">
    <source>
        <dbReference type="EMBL" id="EDO14512.1"/>
    </source>
</evidence>
<dbReference type="InParanoid" id="A7TT99"/>
<feature type="compositionally biased region" description="Polar residues" evidence="12">
    <location>
        <begin position="590"/>
        <end position="610"/>
    </location>
</feature>
<feature type="compositionally biased region" description="Basic and acidic residues" evidence="12">
    <location>
        <begin position="580"/>
        <end position="589"/>
    </location>
</feature>
<dbReference type="AlphaFoldDB" id="A7TT99"/>
<dbReference type="RefSeq" id="XP_001642370.1">
    <property type="nucleotide sequence ID" value="XM_001642320.1"/>
</dbReference>
<feature type="region of interest" description="Disordered" evidence="12">
    <location>
        <begin position="720"/>
        <end position="825"/>
    </location>
</feature>
<dbReference type="GO" id="GO:0007059">
    <property type="term" value="P:chromosome segregation"/>
    <property type="evidence" value="ECO:0007669"/>
    <property type="project" value="EnsemblFungi"/>
</dbReference>
<evidence type="ECO:0000259" key="13">
    <source>
        <dbReference type="PROSITE" id="PS50800"/>
    </source>
</evidence>
<evidence type="ECO:0000259" key="14">
    <source>
        <dbReference type="PROSITE" id="PS51044"/>
    </source>
</evidence>
<gene>
    <name evidence="16" type="ORF">Kpol_286p5</name>
</gene>
<feature type="domain" description="SP-RING-type" evidence="14">
    <location>
        <begin position="325"/>
        <end position="410"/>
    </location>
</feature>
<comment type="pathway">
    <text evidence="2">Protein modification; protein sumoylation.</text>
</comment>
<dbReference type="FunFam" id="3.30.40.10:FF:000247">
    <property type="entry name" value="Uncharacterized protein, isoform B"/>
    <property type="match status" value="1"/>
</dbReference>
<keyword evidence="9" id="KW-0539">Nucleus</keyword>
<dbReference type="STRING" id="436907.A7TT99"/>
<organism evidence="17">
    <name type="scientific">Vanderwaltozyma polyspora (strain ATCC 22028 / DSM 70294 / BCRC 21397 / CBS 2163 / NBRC 10782 / NRRL Y-8283 / UCD 57-17)</name>
    <name type="common">Kluyveromyces polysporus</name>
    <dbReference type="NCBI Taxonomy" id="436907"/>
    <lineage>
        <taxon>Eukaryota</taxon>
        <taxon>Fungi</taxon>
        <taxon>Dikarya</taxon>
        <taxon>Ascomycota</taxon>
        <taxon>Saccharomycotina</taxon>
        <taxon>Saccharomycetes</taxon>
        <taxon>Saccharomycetales</taxon>
        <taxon>Saccharomycetaceae</taxon>
        <taxon>Vanderwaltozyma</taxon>
    </lineage>
</organism>
<feature type="compositionally biased region" description="Polar residues" evidence="12">
    <location>
        <begin position="797"/>
        <end position="812"/>
    </location>
</feature>
<feature type="compositionally biased region" description="Polar residues" evidence="12">
    <location>
        <begin position="724"/>
        <end position="755"/>
    </location>
</feature>
<dbReference type="UniPathway" id="UPA00886"/>
<keyword evidence="17" id="KW-1185">Reference proteome</keyword>
<keyword evidence="4" id="KW-0808">Transferase</keyword>
<keyword evidence="6 11" id="KW-0863">Zinc-finger</keyword>
<dbReference type="InterPro" id="IPR013083">
    <property type="entry name" value="Znf_RING/FYVE/PHD"/>
</dbReference>
<dbReference type="SMART" id="SM00513">
    <property type="entry name" value="SAP"/>
    <property type="match status" value="1"/>
</dbReference>
<evidence type="ECO:0000256" key="9">
    <source>
        <dbReference type="ARBA" id="ARBA00023242"/>
    </source>
</evidence>
<evidence type="ECO:0000256" key="10">
    <source>
        <dbReference type="ARBA" id="ARBA00083459"/>
    </source>
</evidence>
<name>A7TT99_VANPO</name>
<dbReference type="PROSITE" id="PS50800">
    <property type="entry name" value="SAP"/>
    <property type="match status" value="1"/>
</dbReference>
<dbReference type="FunCoup" id="A7TT99">
    <property type="interactions" value="197"/>
</dbReference>
<evidence type="ECO:0000256" key="7">
    <source>
        <dbReference type="ARBA" id="ARBA00022786"/>
    </source>
</evidence>
<feature type="compositionally biased region" description="Polar residues" evidence="12">
    <location>
        <begin position="449"/>
        <end position="475"/>
    </location>
</feature>
<dbReference type="PROSITE" id="PS51044">
    <property type="entry name" value="ZF_SP_RING"/>
    <property type="match status" value="1"/>
</dbReference>
<dbReference type="SUPFAM" id="SSF57850">
    <property type="entry name" value="RING/U-box"/>
    <property type="match status" value="1"/>
</dbReference>
<dbReference type="GO" id="GO:0000785">
    <property type="term" value="C:chromatin"/>
    <property type="evidence" value="ECO:0007669"/>
    <property type="project" value="EnsemblFungi"/>
</dbReference>
<dbReference type="GO" id="GO:0005940">
    <property type="term" value="C:septin ring"/>
    <property type="evidence" value="ECO:0007669"/>
    <property type="project" value="EnsemblFungi"/>
</dbReference>
<keyword evidence="8" id="KW-0862">Zinc</keyword>
<reference evidence="16 17" key="1">
    <citation type="journal article" date="2007" name="Proc. Natl. Acad. Sci. U.S.A.">
        <title>Independent sorting-out of thousands of duplicated gene pairs in two yeast species descended from a whole-genome duplication.</title>
        <authorList>
            <person name="Scannell D.R."/>
            <person name="Frank A.C."/>
            <person name="Conant G.C."/>
            <person name="Byrne K.P."/>
            <person name="Woolfit M."/>
            <person name="Wolfe K.H."/>
        </authorList>
    </citation>
    <scope>NUCLEOTIDE SEQUENCE [LARGE SCALE GENOMIC DNA]</scope>
    <source>
        <strain evidence="17">ATCC 22028 / DSM 70294 / BCRC 21397 / CBS 2163 / NBRC 10782 / NRRL Y-8283 / UCD 57-17</strain>
    </source>
</reference>
<feature type="compositionally biased region" description="Basic and acidic residues" evidence="12">
    <location>
        <begin position="509"/>
        <end position="524"/>
    </location>
</feature>
<comment type="similarity">
    <text evidence="3">Belongs to the PIAS family.</text>
</comment>
<dbReference type="GO" id="GO:0008270">
    <property type="term" value="F:zinc ion binding"/>
    <property type="evidence" value="ECO:0007669"/>
    <property type="project" value="UniProtKB-KW"/>
</dbReference>
<evidence type="ECO:0000256" key="1">
    <source>
        <dbReference type="ARBA" id="ARBA00004123"/>
    </source>
</evidence>
<dbReference type="OMA" id="IPKKPYL"/>
<comment type="subcellular location">
    <subcellularLocation>
        <location evidence="1">Nucleus</location>
    </subcellularLocation>
</comment>
<dbReference type="Gene3D" id="3.30.40.10">
    <property type="entry name" value="Zinc/RING finger domain, C3HC4 (zinc finger)"/>
    <property type="match status" value="1"/>
</dbReference>
<dbReference type="GO" id="GO:0016925">
    <property type="term" value="P:protein sumoylation"/>
    <property type="evidence" value="ECO:0007669"/>
    <property type="project" value="UniProtKB-UniPathway"/>
</dbReference>
<dbReference type="HOGENOM" id="CLU_014307_0_0_1"/>
<feature type="region of interest" description="Disordered" evidence="12">
    <location>
        <begin position="579"/>
        <end position="610"/>
    </location>
</feature>
<sequence length="859" mass="93622">MSGVASSGVAGTAGGGLQKEIQQVTALLENLKVSELKTICRAIQLTISGRKAELQDRIKDYLKSSMAIGRIDPWRPKAVKVLIEKAKAGDPLPQYDMVWQAMKTGAYIHPVATGHQPVSTLQQRNRTNVTSTSRANLVNGKFKPPPIDVDKIESLHFKESVFYKLKKAIPESRMKIKVTHVRMVATAKFRISKADYDLFQSNKNFKLYLFSGILSSFGSPGNEPIQFPYPTEIKFNDEKIKDNVRGLKNKIGTANPADLTANIKGPFEQNNLEVIYASNSSIFLMCCYIVEEVEPEQVLQIVLKSPRIIKAATLHYIKQTISTDDDDDLITTSTVMSLQCPVSYTRMKYPAKSINCNHLQCFDALWYLHSQRQIPTWQCPVCQISLSIETLAICEYVDEILKSCSEDVEQVELAADGSWTPLDEDGNHIGKAINTKTELKKTENTIIKQENSNEIASSLGKESSVSSQTHSNQPEPTIISLDSEDESEARNDNTMINTATSEEATSEVPPRENVSKSSVNKEHNEDDDDDDDRALTMFLSRIPPVIPPSPSESNTSTIDVTNNVSSGIENASLNQVSREVATRNDDSSIRTEISQSTANTGIATAESSLNTATPTDISSVASGNPTLSPSVSISGSALPSIFRNSSQVPRTSGNNNSTDKNKVPGVQLPSIPSQVNNEIEVAGNSLLGLSGSINFSAPSLERTSPVQSSVNSNNILGISGEIPSFNSNSATNTSKAVEVTNNRQNSVDTSHNNPTFRDAPVPPGRNRKTTVSPFIPKKPYLNILPQKRHNVEGTDNLPASPTSRLRSTSPQGQIPRLSGTMAGNLGVSMDESVGNRESISLPRSNNIDDLDIIDLTSDD</sequence>
<keyword evidence="5" id="KW-0479">Metal-binding</keyword>
<dbReference type="SUPFAM" id="SSF68906">
    <property type="entry name" value="SAP domain"/>
    <property type="match status" value="1"/>
</dbReference>
<evidence type="ECO:0000256" key="8">
    <source>
        <dbReference type="ARBA" id="ARBA00022833"/>
    </source>
</evidence>
<feature type="compositionally biased region" description="Polar residues" evidence="12">
    <location>
        <begin position="492"/>
        <end position="503"/>
    </location>
</feature>
<dbReference type="GO" id="GO:0031397">
    <property type="term" value="P:negative regulation of protein ubiquitination"/>
    <property type="evidence" value="ECO:0007669"/>
    <property type="project" value="EnsemblFungi"/>
</dbReference>
<protein>
    <recommendedName>
        <fullName evidence="10">E3 SUMO-protein transferase SIZ2</fullName>
    </recommendedName>
</protein>
<proteinExistence type="inferred from homology"/>
<evidence type="ECO:0000259" key="15">
    <source>
        <dbReference type="PROSITE" id="PS51466"/>
    </source>
</evidence>
<keyword evidence="7" id="KW-0833">Ubl conjugation pathway</keyword>
<dbReference type="Proteomes" id="UP000000267">
    <property type="component" value="Unassembled WGS sequence"/>
</dbReference>